<sequence>MHSQDWRPQPWVKAKANLNKIMGGIIRHVVGGSTRVEWYTGSRLQSRSASSSQGDIDKLGMPVTPRRPCRSASPSSSPSSPASELVGSGEWQVPEGYVLSRSHEFY</sequence>
<dbReference type="EnsemblPlants" id="PNT69331">
    <property type="protein sequence ID" value="PNT69331"/>
    <property type="gene ID" value="BRADI_3g53885v3"/>
</dbReference>
<evidence type="ECO:0000256" key="1">
    <source>
        <dbReference type="SAM" id="MobiDB-lite"/>
    </source>
</evidence>
<proteinExistence type="predicted"/>
<dbReference type="AlphaFoldDB" id="A0A2K2D4X7"/>
<keyword evidence="4" id="KW-1185">Reference proteome</keyword>
<feature type="compositionally biased region" description="Low complexity" evidence="1">
    <location>
        <begin position="70"/>
        <end position="83"/>
    </location>
</feature>
<dbReference type="KEGG" id="bdi:100824600"/>
<organism evidence="2">
    <name type="scientific">Brachypodium distachyon</name>
    <name type="common">Purple false brome</name>
    <name type="synonym">Trachynia distachya</name>
    <dbReference type="NCBI Taxonomy" id="15368"/>
    <lineage>
        <taxon>Eukaryota</taxon>
        <taxon>Viridiplantae</taxon>
        <taxon>Streptophyta</taxon>
        <taxon>Embryophyta</taxon>
        <taxon>Tracheophyta</taxon>
        <taxon>Spermatophyta</taxon>
        <taxon>Magnoliopsida</taxon>
        <taxon>Liliopsida</taxon>
        <taxon>Poales</taxon>
        <taxon>Poaceae</taxon>
        <taxon>BOP clade</taxon>
        <taxon>Pooideae</taxon>
        <taxon>Stipodae</taxon>
        <taxon>Brachypodieae</taxon>
        <taxon>Brachypodium</taxon>
    </lineage>
</organism>
<reference evidence="2 3" key="1">
    <citation type="journal article" date="2010" name="Nature">
        <title>Genome sequencing and analysis of the model grass Brachypodium distachyon.</title>
        <authorList>
            <consortium name="International Brachypodium Initiative"/>
        </authorList>
    </citation>
    <scope>NUCLEOTIDE SEQUENCE [LARGE SCALE GENOMIC DNA]</scope>
    <source>
        <strain evidence="2 3">Bd21</strain>
    </source>
</reference>
<feature type="compositionally biased region" description="Low complexity" evidence="1">
    <location>
        <begin position="42"/>
        <end position="53"/>
    </location>
</feature>
<gene>
    <name evidence="3" type="primary">LOC100824600</name>
    <name evidence="2" type="ORF">BRADI_3g53885v3</name>
</gene>
<name>A0A2K2D4X7_BRADI</name>
<accession>A0A2K2D4X7</accession>
<evidence type="ECO:0000313" key="2">
    <source>
        <dbReference type="EMBL" id="PNT69331.1"/>
    </source>
</evidence>
<dbReference type="Gramene" id="PNT69331">
    <property type="protein sequence ID" value="PNT69331"/>
    <property type="gene ID" value="BRADI_3g53885v3"/>
</dbReference>
<dbReference type="GeneID" id="100824600"/>
<reference evidence="2" key="2">
    <citation type="submission" date="2017-06" db="EMBL/GenBank/DDBJ databases">
        <title>WGS assembly of Brachypodium distachyon.</title>
        <authorList>
            <consortium name="The International Brachypodium Initiative"/>
            <person name="Lucas S."/>
            <person name="Harmon-Smith M."/>
            <person name="Lail K."/>
            <person name="Tice H."/>
            <person name="Grimwood J."/>
            <person name="Bruce D."/>
            <person name="Barry K."/>
            <person name="Shu S."/>
            <person name="Lindquist E."/>
            <person name="Wang M."/>
            <person name="Pitluck S."/>
            <person name="Vogel J.P."/>
            <person name="Garvin D.F."/>
            <person name="Mockler T.C."/>
            <person name="Schmutz J."/>
            <person name="Rokhsar D."/>
            <person name="Bevan M.W."/>
        </authorList>
    </citation>
    <scope>NUCLEOTIDE SEQUENCE</scope>
    <source>
        <strain evidence="2">Bd21</strain>
    </source>
</reference>
<dbReference type="EMBL" id="CM000882">
    <property type="protein sequence ID" value="PNT69331.1"/>
    <property type="molecule type" value="Genomic_DNA"/>
</dbReference>
<dbReference type="Proteomes" id="UP000008810">
    <property type="component" value="Chromosome 3"/>
</dbReference>
<dbReference type="ExpressionAtlas" id="A0A2K2D4X7">
    <property type="expression patterns" value="baseline"/>
</dbReference>
<dbReference type="RefSeq" id="XP_014755783.1">
    <property type="nucleotide sequence ID" value="XM_014900297.2"/>
</dbReference>
<evidence type="ECO:0000313" key="4">
    <source>
        <dbReference type="Proteomes" id="UP000008810"/>
    </source>
</evidence>
<feature type="region of interest" description="Disordered" evidence="1">
    <location>
        <begin position="42"/>
        <end position="88"/>
    </location>
</feature>
<protein>
    <submittedName>
        <fullName evidence="2 3">Uncharacterized protein</fullName>
    </submittedName>
</protein>
<evidence type="ECO:0000313" key="3">
    <source>
        <dbReference type="EnsemblPlants" id="PNT69331"/>
    </source>
</evidence>
<reference evidence="3" key="3">
    <citation type="submission" date="2018-08" db="UniProtKB">
        <authorList>
            <consortium name="EnsemblPlants"/>
        </authorList>
    </citation>
    <scope>IDENTIFICATION</scope>
    <source>
        <strain evidence="3">cv. Bd21</strain>
    </source>
</reference>